<dbReference type="GO" id="GO:0000978">
    <property type="term" value="F:RNA polymerase II cis-regulatory region sequence-specific DNA binding"/>
    <property type="evidence" value="ECO:0007669"/>
    <property type="project" value="TreeGrafter"/>
</dbReference>
<dbReference type="SMART" id="SM00401">
    <property type="entry name" value="ZnF_GATA"/>
    <property type="match status" value="1"/>
</dbReference>
<gene>
    <name evidence="11" type="ORF">WR25_07612</name>
</gene>
<keyword evidence="4" id="KW-0862">Zinc</keyword>
<dbReference type="PROSITE" id="PS00344">
    <property type="entry name" value="GATA_ZN_FINGER_1"/>
    <property type="match status" value="1"/>
</dbReference>
<evidence type="ECO:0000256" key="1">
    <source>
        <dbReference type="ARBA" id="ARBA00004123"/>
    </source>
</evidence>
<reference evidence="11 12" key="1">
    <citation type="journal article" date="2017" name="Curr. Biol.">
        <title>Genome architecture and evolution of a unichromosomal asexual nematode.</title>
        <authorList>
            <person name="Fradin H."/>
            <person name="Zegar C."/>
            <person name="Gutwein M."/>
            <person name="Lucas J."/>
            <person name="Kovtun M."/>
            <person name="Corcoran D."/>
            <person name="Baugh L.R."/>
            <person name="Kiontke K."/>
            <person name="Gunsalus K."/>
            <person name="Fitch D.H."/>
            <person name="Piano F."/>
        </authorList>
    </citation>
    <scope>NUCLEOTIDE SEQUENCE [LARGE SCALE GENOMIC DNA]</scope>
    <source>
        <strain evidence="11">PF1309</strain>
    </source>
</reference>
<comment type="caution">
    <text evidence="11">The sequence shown here is derived from an EMBL/GenBank/DDBJ whole genome shotgun (WGS) entry which is preliminary data.</text>
</comment>
<keyword evidence="6" id="KW-0804">Transcription</keyword>
<comment type="subcellular location">
    <subcellularLocation>
        <location evidence="1">Nucleus</location>
    </subcellularLocation>
</comment>
<dbReference type="PANTHER" id="PTHR10071:SF322">
    <property type="entry name" value="TRANSCRIPTION FACTOR ELT-3"/>
    <property type="match status" value="1"/>
</dbReference>
<evidence type="ECO:0000313" key="12">
    <source>
        <dbReference type="Proteomes" id="UP000218231"/>
    </source>
</evidence>
<sequence length="648" mass="71979">MFGQRSFPREYLNDKEQIKGDFFQGKPTNSRKNPPVELDLEVSKELLEKGGQVTKEFTRLRILFLFSYEIVGVERVVVGSMKGLLRLSRESLMEMNAMEEDWFELPDQGNGEWSWNTANSYDFEMPIETTLSFRVDFPVFEDSMHEFDDWKGEHSEQQQLAVVQEGRVQSSVDTKEADLQAQHQQSWCSDGSQNEADEQLVATSAVWYPQQQSSEREAERQKEEKCKNCVLRNLACGRKYYYTIGEDGRRTEWRALLDSTLYHLQDGYSTAEFEQPSGANPQETGREEEGGRQCGRGIDCSTEAQPLPAIYSLMRQPKEEPYDYVSGTSCSTSSPVCIDYSTASAMSSSTAVEINANGYVTAAEMDIKQLSNLTPIAVTQCYSTLSDEYGTSHLLTNSDTSYVDYAFHNPGNLSGQEIHLSVPSSSPFSCIPSSATPSTLVPSSSGLYSMASHQSQSTTPTPLQLFDFQGIGIPIYETQPLSVLPSAIAGGVPVQLNANAGSSSSAFYCSSPIGYTSTPPPQDPLVNSRNSSTRQPMKRRITAVQCHENSVCANCGTRETTLWRRGQDGSTECNACQLYFRKNNRRRPPTLKKEGIQKRNRKPRNESGAQLHAHLQAQGKSGGSRSVPNAVKQLADEMIVSAVTKIEV</sequence>
<dbReference type="Gene3D" id="3.30.50.10">
    <property type="entry name" value="Erythroid Transcription Factor GATA-1, subunit A"/>
    <property type="match status" value="1"/>
</dbReference>
<name>A0A2A2KR32_9BILA</name>
<evidence type="ECO:0000256" key="2">
    <source>
        <dbReference type="ARBA" id="ARBA00022723"/>
    </source>
</evidence>
<dbReference type="CDD" id="cd00202">
    <property type="entry name" value="ZnF_GATA"/>
    <property type="match status" value="1"/>
</dbReference>
<keyword evidence="7" id="KW-0539">Nucleus</keyword>
<keyword evidence="12" id="KW-1185">Reference proteome</keyword>
<evidence type="ECO:0000256" key="8">
    <source>
        <dbReference type="PROSITE-ProRule" id="PRU00094"/>
    </source>
</evidence>
<keyword evidence="3 8" id="KW-0863">Zinc-finger</keyword>
<dbReference type="GO" id="GO:0008270">
    <property type="term" value="F:zinc ion binding"/>
    <property type="evidence" value="ECO:0007669"/>
    <property type="project" value="UniProtKB-KW"/>
</dbReference>
<dbReference type="Proteomes" id="UP000218231">
    <property type="component" value="Unassembled WGS sequence"/>
</dbReference>
<dbReference type="InterPro" id="IPR013088">
    <property type="entry name" value="Znf_NHR/GATA"/>
</dbReference>
<keyword evidence="2" id="KW-0479">Metal-binding</keyword>
<dbReference type="Pfam" id="PF00320">
    <property type="entry name" value="GATA"/>
    <property type="match status" value="1"/>
</dbReference>
<evidence type="ECO:0000259" key="10">
    <source>
        <dbReference type="PROSITE" id="PS50114"/>
    </source>
</evidence>
<dbReference type="SUPFAM" id="SSF57716">
    <property type="entry name" value="Glucocorticoid receptor-like (DNA-binding domain)"/>
    <property type="match status" value="1"/>
</dbReference>
<proteinExistence type="predicted"/>
<evidence type="ECO:0000256" key="9">
    <source>
        <dbReference type="SAM" id="MobiDB-lite"/>
    </source>
</evidence>
<dbReference type="OrthoDB" id="515401at2759"/>
<dbReference type="PRINTS" id="PR00619">
    <property type="entry name" value="GATAZNFINGER"/>
</dbReference>
<evidence type="ECO:0000256" key="5">
    <source>
        <dbReference type="ARBA" id="ARBA00023015"/>
    </source>
</evidence>
<evidence type="ECO:0000256" key="7">
    <source>
        <dbReference type="ARBA" id="ARBA00023242"/>
    </source>
</evidence>
<dbReference type="GO" id="GO:0045165">
    <property type="term" value="P:cell fate commitment"/>
    <property type="evidence" value="ECO:0007669"/>
    <property type="project" value="TreeGrafter"/>
</dbReference>
<dbReference type="PROSITE" id="PS50114">
    <property type="entry name" value="GATA_ZN_FINGER_2"/>
    <property type="match status" value="1"/>
</dbReference>
<dbReference type="GO" id="GO:0045944">
    <property type="term" value="P:positive regulation of transcription by RNA polymerase II"/>
    <property type="evidence" value="ECO:0007669"/>
    <property type="project" value="TreeGrafter"/>
</dbReference>
<feature type="domain" description="GATA-type" evidence="10">
    <location>
        <begin position="546"/>
        <end position="599"/>
    </location>
</feature>
<dbReference type="AlphaFoldDB" id="A0A2A2KR32"/>
<dbReference type="InterPro" id="IPR000679">
    <property type="entry name" value="Znf_GATA"/>
</dbReference>
<evidence type="ECO:0000256" key="3">
    <source>
        <dbReference type="ARBA" id="ARBA00022771"/>
    </source>
</evidence>
<dbReference type="InterPro" id="IPR039355">
    <property type="entry name" value="Transcription_factor_GATA"/>
</dbReference>
<dbReference type="GO" id="GO:0005634">
    <property type="term" value="C:nucleus"/>
    <property type="evidence" value="ECO:0007669"/>
    <property type="project" value="UniProtKB-SubCell"/>
</dbReference>
<protein>
    <recommendedName>
        <fullName evidence="10">GATA-type domain-containing protein</fullName>
    </recommendedName>
</protein>
<dbReference type="EMBL" id="LIAE01007904">
    <property type="protein sequence ID" value="PAV76358.1"/>
    <property type="molecule type" value="Genomic_DNA"/>
</dbReference>
<dbReference type="GO" id="GO:0000122">
    <property type="term" value="P:negative regulation of transcription by RNA polymerase II"/>
    <property type="evidence" value="ECO:0007669"/>
    <property type="project" value="TreeGrafter"/>
</dbReference>
<dbReference type="GO" id="GO:0000981">
    <property type="term" value="F:DNA-binding transcription factor activity, RNA polymerase II-specific"/>
    <property type="evidence" value="ECO:0007669"/>
    <property type="project" value="TreeGrafter"/>
</dbReference>
<evidence type="ECO:0000256" key="6">
    <source>
        <dbReference type="ARBA" id="ARBA00023163"/>
    </source>
</evidence>
<evidence type="ECO:0000256" key="4">
    <source>
        <dbReference type="ARBA" id="ARBA00022833"/>
    </source>
</evidence>
<keyword evidence="5" id="KW-0805">Transcription regulation</keyword>
<feature type="region of interest" description="Disordered" evidence="9">
    <location>
        <begin position="586"/>
        <end position="609"/>
    </location>
</feature>
<dbReference type="STRING" id="2018661.A0A2A2KR32"/>
<evidence type="ECO:0000313" key="11">
    <source>
        <dbReference type="EMBL" id="PAV76358.1"/>
    </source>
</evidence>
<dbReference type="PANTHER" id="PTHR10071">
    <property type="entry name" value="TRANSCRIPTION FACTOR GATA FAMILY MEMBER"/>
    <property type="match status" value="1"/>
</dbReference>
<feature type="region of interest" description="Disordered" evidence="9">
    <location>
        <begin position="270"/>
        <end position="298"/>
    </location>
</feature>
<accession>A0A2A2KR32</accession>
<organism evidence="11 12">
    <name type="scientific">Diploscapter pachys</name>
    <dbReference type="NCBI Taxonomy" id="2018661"/>
    <lineage>
        <taxon>Eukaryota</taxon>
        <taxon>Metazoa</taxon>
        <taxon>Ecdysozoa</taxon>
        <taxon>Nematoda</taxon>
        <taxon>Chromadorea</taxon>
        <taxon>Rhabditida</taxon>
        <taxon>Rhabditina</taxon>
        <taxon>Rhabditomorpha</taxon>
        <taxon>Rhabditoidea</taxon>
        <taxon>Rhabditidae</taxon>
        <taxon>Diploscapter</taxon>
    </lineage>
</organism>